<dbReference type="Gene3D" id="1.50.10.10">
    <property type="match status" value="1"/>
</dbReference>
<proteinExistence type="inferred from homology"/>
<dbReference type="Pfam" id="PF01532">
    <property type="entry name" value="Glyco_hydro_47"/>
    <property type="match status" value="1"/>
</dbReference>
<dbReference type="Proteomes" id="UP001345963">
    <property type="component" value="Unassembled WGS sequence"/>
</dbReference>
<comment type="caution">
    <text evidence="6">The sequence shown here is derived from an EMBL/GenBank/DDBJ whole genome shotgun (WGS) entry which is preliminary data.</text>
</comment>
<sequence length="69" mass="7969">MSIRKLLNKIEKPHGLYPNFLSPVSGNWVQHHVSIGGLGDSFYEYLIKSYLMSDKTDEEAKKMYYSALE</sequence>
<dbReference type="InterPro" id="IPR050749">
    <property type="entry name" value="Glycosyl_Hydrolase_47"/>
</dbReference>
<keyword evidence="4" id="KW-0378">Hydrolase</keyword>
<keyword evidence="7" id="KW-1185">Reference proteome</keyword>
<evidence type="ECO:0000256" key="5">
    <source>
        <dbReference type="ARBA" id="ARBA00023157"/>
    </source>
</evidence>
<organism evidence="6 7">
    <name type="scientific">Ataeniobius toweri</name>
    <dbReference type="NCBI Taxonomy" id="208326"/>
    <lineage>
        <taxon>Eukaryota</taxon>
        <taxon>Metazoa</taxon>
        <taxon>Chordata</taxon>
        <taxon>Craniata</taxon>
        <taxon>Vertebrata</taxon>
        <taxon>Euteleostomi</taxon>
        <taxon>Actinopterygii</taxon>
        <taxon>Neopterygii</taxon>
        <taxon>Teleostei</taxon>
        <taxon>Neoteleostei</taxon>
        <taxon>Acanthomorphata</taxon>
        <taxon>Ovalentaria</taxon>
        <taxon>Atherinomorphae</taxon>
        <taxon>Cyprinodontiformes</taxon>
        <taxon>Goodeidae</taxon>
        <taxon>Ataeniobius</taxon>
    </lineage>
</organism>
<dbReference type="InterPro" id="IPR012341">
    <property type="entry name" value="6hp_glycosidase-like_sf"/>
</dbReference>
<protein>
    <submittedName>
        <fullName evidence="6">Mannosyl-oligosaccharide 1,2-alpha-mannosidase IC</fullName>
    </submittedName>
</protein>
<evidence type="ECO:0000313" key="7">
    <source>
        <dbReference type="Proteomes" id="UP001345963"/>
    </source>
</evidence>
<dbReference type="InterPro" id="IPR001382">
    <property type="entry name" value="Glyco_hydro_47"/>
</dbReference>
<comment type="cofactor">
    <cofactor evidence="1">
        <name>Ca(2+)</name>
        <dbReference type="ChEBI" id="CHEBI:29108"/>
    </cofactor>
</comment>
<evidence type="ECO:0000256" key="1">
    <source>
        <dbReference type="ARBA" id="ARBA00001913"/>
    </source>
</evidence>
<feature type="non-terminal residue" evidence="6">
    <location>
        <position position="69"/>
    </location>
</feature>
<evidence type="ECO:0000256" key="4">
    <source>
        <dbReference type="ARBA" id="ARBA00022801"/>
    </source>
</evidence>
<evidence type="ECO:0000313" key="6">
    <source>
        <dbReference type="EMBL" id="MED6232103.1"/>
    </source>
</evidence>
<reference evidence="6 7" key="1">
    <citation type="submission" date="2021-07" db="EMBL/GenBank/DDBJ databases">
        <authorList>
            <person name="Palmer J.M."/>
        </authorList>
    </citation>
    <scope>NUCLEOTIDE SEQUENCE [LARGE SCALE GENOMIC DNA]</scope>
    <source>
        <strain evidence="6 7">AT_MEX2019</strain>
        <tissue evidence="6">Muscle</tissue>
    </source>
</reference>
<evidence type="ECO:0000256" key="3">
    <source>
        <dbReference type="ARBA" id="ARBA00007658"/>
    </source>
</evidence>
<dbReference type="SUPFAM" id="SSF48225">
    <property type="entry name" value="Seven-hairpin glycosidases"/>
    <property type="match status" value="1"/>
</dbReference>
<dbReference type="PANTHER" id="PTHR11742">
    <property type="entry name" value="MANNOSYL-OLIGOSACCHARIDE ALPHA-1,2-MANNOSIDASE-RELATED"/>
    <property type="match status" value="1"/>
</dbReference>
<gene>
    <name evidence="6" type="primary">MAN1C1</name>
    <name evidence="6" type="ORF">ATANTOWER_021297</name>
</gene>
<dbReference type="InterPro" id="IPR036026">
    <property type="entry name" value="Seven-hairpin_glycosidases"/>
</dbReference>
<accession>A0ABU7A2I8</accession>
<name>A0ABU7A2I8_9TELE</name>
<comment type="pathway">
    <text evidence="2">Protein modification; protein glycosylation.</text>
</comment>
<keyword evidence="5" id="KW-1015">Disulfide bond</keyword>
<evidence type="ECO:0000256" key="2">
    <source>
        <dbReference type="ARBA" id="ARBA00004922"/>
    </source>
</evidence>
<dbReference type="PANTHER" id="PTHR11742:SF28">
    <property type="entry name" value="MANNOSYL-OLIGOSACCHARIDE 1,2-ALPHA-MANNOSIDASE IC"/>
    <property type="match status" value="1"/>
</dbReference>
<dbReference type="EMBL" id="JAHUTI010000457">
    <property type="protein sequence ID" value="MED6232103.1"/>
    <property type="molecule type" value="Genomic_DNA"/>
</dbReference>
<comment type="similarity">
    <text evidence="3">Belongs to the glycosyl hydrolase 47 family.</text>
</comment>